<dbReference type="InterPro" id="IPR051267">
    <property type="entry name" value="STEAP_metalloreductase"/>
</dbReference>
<reference evidence="3" key="2">
    <citation type="submission" date="2020-09" db="EMBL/GenBank/DDBJ databases">
        <authorList>
            <person name="Sun Q."/>
            <person name="Zhou Y."/>
        </authorList>
    </citation>
    <scope>NUCLEOTIDE SEQUENCE</scope>
    <source>
        <strain evidence="3">CGMCC 1.15178</strain>
    </source>
</reference>
<organism evidence="3 4">
    <name type="scientific">Paenibacillus nasutitermitis</name>
    <dbReference type="NCBI Taxonomy" id="1652958"/>
    <lineage>
        <taxon>Bacteria</taxon>
        <taxon>Bacillati</taxon>
        <taxon>Bacillota</taxon>
        <taxon>Bacilli</taxon>
        <taxon>Bacillales</taxon>
        <taxon>Paenibacillaceae</taxon>
        <taxon>Paenibacillus</taxon>
    </lineage>
</organism>
<protein>
    <submittedName>
        <fullName evidence="3">NADP oxidoreductase</fullName>
    </submittedName>
</protein>
<evidence type="ECO:0000313" key="4">
    <source>
        <dbReference type="Proteomes" id="UP000612456"/>
    </source>
</evidence>
<dbReference type="EMBL" id="BMHP01000002">
    <property type="protein sequence ID" value="GGD64183.1"/>
    <property type="molecule type" value="Genomic_DNA"/>
</dbReference>
<keyword evidence="4" id="KW-1185">Reference proteome</keyword>
<accession>A0A916YVN0</accession>
<dbReference type="Pfam" id="PF03807">
    <property type="entry name" value="F420_oxidored"/>
    <property type="match status" value="1"/>
</dbReference>
<evidence type="ECO:0000256" key="1">
    <source>
        <dbReference type="ARBA" id="ARBA00023002"/>
    </source>
</evidence>
<dbReference type="PANTHER" id="PTHR14239">
    <property type="entry name" value="DUDULIN-RELATED"/>
    <property type="match status" value="1"/>
</dbReference>
<dbReference type="RefSeq" id="WP_188992070.1">
    <property type="nucleotide sequence ID" value="NZ_BMHP01000002.1"/>
</dbReference>
<evidence type="ECO:0000313" key="3">
    <source>
        <dbReference type="EMBL" id="GGD64183.1"/>
    </source>
</evidence>
<dbReference type="Proteomes" id="UP000612456">
    <property type="component" value="Unassembled WGS sequence"/>
</dbReference>
<dbReference type="InterPro" id="IPR036291">
    <property type="entry name" value="NAD(P)-bd_dom_sf"/>
</dbReference>
<dbReference type="AlphaFoldDB" id="A0A916YVN0"/>
<gene>
    <name evidence="3" type="ORF">GCM10010911_22410</name>
</gene>
<name>A0A916YVN0_9BACL</name>
<comment type="caution">
    <text evidence="3">The sequence shown here is derived from an EMBL/GenBank/DDBJ whole genome shotgun (WGS) entry which is preliminary data.</text>
</comment>
<dbReference type="SUPFAM" id="SSF51735">
    <property type="entry name" value="NAD(P)-binding Rossmann-fold domains"/>
    <property type="match status" value="1"/>
</dbReference>
<sequence length="215" mass="22870">MKIGFIGSGNVGQTLGLALIKRGHDVMLGARTPSKLVSWLETFGQNELASVGSIQEAAAHGEIVINATPGTVSLEALREAGSQSLAGKILIDLALPLDFSNGELRLSVANSDSLGEQIQRAFPDTKVMKTLNTVTSALMVNPLSLADGQHDLFISGNDADAKKEVIGYLKEWLGWQSIIDLGDISSARGTEHLLLLSSRVYGAFGHPDFNFRIVG</sequence>
<proteinExistence type="predicted"/>
<dbReference type="GO" id="GO:0016491">
    <property type="term" value="F:oxidoreductase activity"/>
    <property type="evidence" value="ECO:0007669"/>
    <property type="project" value="UniProtKB-KW"/>
</dbReference>
<feature type="domain" description="Pyrroline-5-carboxylate reductase catalytic N-terminal" evidence="2">
    <location>
        <begin position="2"/>
        <end position="94"/>
    </location>
</feature>
<keyword evidence="1" id="KW-0560">Oxidoreductase</keyword>
<evidence type="ECO:0000259" key="2">
    <source>
        <dbReference type="Pfam" id="PF03807"/>
    </source>
</evidence>
<dbReference type="InterPro" id="IPR028939">
    <property type="entry name" value="P5C_Rdtase_cat_N"/>
</dbReference>
<reference evidence="3" key="1">
    <citation type="journal article" date="2014" name="Int. J. Syst. Evol. Microbiol.">
        <title>Complete genome sequence of Corynebacterium casei LMG S-19264T (=DSM 44701T), isolated from a smear-ripened cheese.</title>
        <authorList>
            <consortium name="US DOE Joint Genome Institute (JGI-PGF)"/>
            <person name="Walter F."/>
            <person name="Albersmeier A."/>
            <person name="Kalinowski J."/>
            <person name="Ruckert C."/>
        </authorList>
    </citation>
    <scope>NUCLEOTIDE SEQUENCE</scope>
    <source>
        <strain evidence="3">CGMCC 1.15178</strain>
    </source>
</reference>
<dbReference type="Gene3D" id="3.40.50.720">
    <property type="entry name" value="NAD(P)-binding Rossmann-like Domain"/>
    <property type="match status" value="1"/>
</dbReference>